<protein>
    <recommendedName>
        <fullName evidence="5">Flavin reductase like domain-containing protein</fullName>
    </recommendedName>
</protein>
<dbReference type="SMART" id="SM00903">
    <property type="entry name" value="Flavin_Reduct"/>
    <property type="match status" value="1"/>
</dbReference>
<dbReference type="EMBL" id="CP000613">
    <property type="protein sequence ID" value="ACJ00066.1"/>
    <property type="molecule type" value="Genomic_DNA"/>
</dbReference>
<organism evidence="6 7">
    <name type="scientific">Rhodospirillum centenum (strain ATCC 51521 / SW)</name>
    <dbReference type="NCBI Taxonomy" id="414684"/>
    <lineage>
        <taxon>Bacteria</taxon>
        <taxon>Pseudomonadati</taxon>
        <taxon>Pseudomonadota</taxon>
        <taxon>Alphaproteobacteria</taxon>
        <taxon>Rhodospirillales</taxon>
        <taxon>Rhodospirillaceae</taxon>
        <taxon>Rhodospirillum</taxon>
    </lineage>
</organism>
<name>B6IUY4_RHOCS</name>
<dbReference type="Pfam" id="PF01613">
    <property type="entry name" value="Flavin_Reduct"/>
    <property type="match status" value="1"/>
</dbReference>
<dbReference type="InterPro" id="IPR002563">
    <property type="entry name" value="Flavin_Rdtase-like_dom"/>
</dbReference>
<proteinExistence type="inferred from homology"/>
<comment type="cofactor">
    <cofactor evidence="1">
        <name>FMN</name>
        <dbReference type="ChEBI" id="CHEBI:58210"/>
    </cofactor>
</comment>
<dbReference type="Gene3D" id="2.30.110.10">
    <property type="entry name" value="Electron Transport, Fmn-binding Protein, Chain A"/>
    <property type="match status" value="1"/>
</dbReference>
<feature type="domain" description="Flavin reductase like" evidence="5">
    <location>
        <begin position="19"/>
        <end position="172"/>
    </location>
</feature>
<dbReference type="AlphaFoldDB" id="B6IUY4"/>
<reference evidence="6 7" key="1">
    <citation type="journal article" date="2010" name="BMC Genomics">
        <title>Metabolic flexibility revealed in the genome of the cyst-forming alpha-1 proteobacterium Rhodospirillum centenum.</title>
        <authorList>
            <person name="Lu Y.K."/>
            <person name="Marden J."/>
            <person name="Han M."/>
            <person name="Swingley W.D."/>
            <person name="Mastrian S.D."/>
            <person name="Chowdhury S.R."/>
            <person name="Hao J."/>
            <person name="Helmy T."/>
            <person name="Kim S."/>
            <person name="Kurdoglu A.A."/>
            <person name="Matthies H.J."/>
            <person name="Rollo D."/>
            <person name="Stothard P."/>
            <person name="Blankenship R.E."/>
            <person name="Bauer C.E."/>
            <person name="Touchman J.W."/>
        </authorList>
    </citation>
    <scope>NUCLEOTIDE SEQUENCE [LARGE SCALE GENOMIC DNA]</scope>
    <source>
        <strain evidence="7">ATCC 51521 / SW</strain>
    </source>
</reference>
<dbReference type="RefSeq" id="WP_012567847.1">
    <property type="nucleotide sequence ID" value="NC_011420.2"/>
</dbReference>
<evidence type="ECO:0000256" key="1">
    <source>
        <dbReference type="ARBA" id="ARBA00001917"/>
    </source>
</evidence>
<dbReference type="KEGG" id="rce:RC1_2691"/>
<keyword evidence="2" id="KW-0285">Flavoprotein</keyword>
<evidence type="ECO:0000256" key="2">
    <source>
        <dbReference type="ARBA" id="ARBA00022630"/>
    </source>
</evidence>
<comment type="similarity">
    <text evidence="4">Belongs to the flavoredoxin family.</text>
</comment>
<keyword evidence="3" id="KW-0288">FMN</keyword>
<dbReference type="SUPFAM" id="SSF50475">
    <property type="entry name" value="FMN-binding split barrel"/>
    <property type="match status" value="1"/>
</dbReference>
<dbReference type="STRING" id="414684.RC1_2691"/>
<accession>B6IUY4</accession>
<dbReference type="eggNOG" id="COG1853">
    <property type="taxonomic scope" value="Bacteria"/>
</dbReference>
<evidence type="ECO:0000313" key="6">
    <source>
        <dbReference type="EMBL" id="ACJ00066.1"/>
    </source>
</evidence>
<dbReference type="PANTHER" id="PTHR33798:SF5">
    <property type="entry name" value="FLAVIN REDUCTASE LIKE DOMAIN-CONTAINING PROTEIN"/>
    <property type="match status" value="1"/>
</dbReference>
<keyword evidence="7" id="KW-1185">Reference proteome</keyword>
<evidence type="ECO:0000256" key="4">
    <source>
        <dbReference type="ARBA" id="ARBA00038054"/>
    </source>
</evidence>
<dbReference type="GO" id="GO:0010181">
    <property type="term" value="F:FMN binding"/>
    <property type="evidence" value="ECO:0007669"/>
    <property type="project" value="InterPro"/>
</dbReference>
<gene>
    <name evidence="6" type="ordered locus">RC1_2691</name>
</gene>
<sequence length="217" mass="23519">MRIDLDTLSPRDRYRLVVSAVVPRPIALTTTVDAAGRVNAAPFSFFNVMGGDPPVLVIGTERHADGRPKDTGANIRETGEFVVNLVSEAMAGAMNVCAIPFPPGEDELRRAGLTPVPAACVRPPLIAESPASFECRLMQAVDLGGGGTLNIGRIVSLHIRDEFFDADRRHVRTEAMGLIARMHGSGWYARTGDLFRMERMTYPERTKEGEVGPSTGD</sequence>
<dbReference type="OrthoDB" id="9783347at2"/>
<evidence type="ECO:0000256" key="3">
    <source>
        <dbReference type="ARBA" id="ARBA00022643"/>
    </source>
</evidence>
<dbReference type="PANTHER" id="PTHR33798">
    <property type="entry name" value="FLAVOPROTEIN OXYGENASE"/>
    <property type="match status" value="1"/>
</dbReference>
<dbReference type="GO" id="GO:0016646">
    <property type="term" value="F:oxidoreductase activity, acting on the CH-NH group of donors, NAD or NADP as acceptor"/>
    <property type="evidence" value="ECO:0007669"/>
    <property type="project" value="UniProtKB-ARBA"/>
</dbReference>
<dbReference type="Proteomes" id="UP000001591">
    <property type="component" value="Chromosome"/>
</dbReference>
<evidence type="ECO:0000313" key="7">
    <source>
        <dbReference type="Proteomes" id="UP000001591"/>
    </source>
</evidence>
<evidence type="ECO:0000259" key="5">
    <source>
        <dbReference type="SMART" id="SM00903"/>
    </source>
</evidence>
<dbReference type="HOGENOM" id="CLU_059021_3_1_5"/>
<dbReference type="InterPro" id="IPR012349">
    <property type="entry name" value="Split_barrel_FMN-bd"/>
</dbReference>